<evidence type="ECO:0000313" key="1">
    <source>
        <dbReference type="EMBL" id="AZG14967.1"/>
    </source>
</evidence>
<evidence type="ECO:0008006" key="3">
    <source>
        <dbReference type="Google" id="ProtNLM"/>
    </source>
</evidence>
<dbReference type="KEGG" id="cpau:EHF44_16930"/>
<dbReference type="RefSeq" id="WP_124684719.1">
    <property type="nucleotide sequence ID" value="NZ_CP033969.1"/>
</dbReference>
<dbReference type="OrthoDB" id="72471at2"/>
<organism evidence="1 2">
    <name type="scientific">Cupriavidus pauculus</name>
    <dbReference type="NCBI Taxonomy" id="82633"/>
    <lineage>
        <taxon>Bacteria</taxon>
        <taxon>Pseudomonadati</taxon>
        <taxon>Pseudomonadota</taxon>
        <taxon>Betaproteobacteria</taxon>
        <taxon>Burkholderiales</taxon>
        <taxon>Burkholderiaceae</taxon>
        <taxon>Cupriavidus</taxon>
    </lineage>
</organism>
<evidence type="ECO:0000313" key="2">
    <source>
        <dbReference type="Proteomes" id="UP000270411"/>
    </source>
</evidence>
<accession>A0A3G8H3B1</accession>
<dbReference type="Proteomes" id="UP000270411">
    <property type="component" value="Chromosome 1"/>
</dbReference>
<dbReference type="AlphaFoldDB" id="A0A3G8H3B1"/>
<sequence>MKERPILFSGAMVRAILDGRKTQTRRVVKPVPDIVHGDIVARHTPKDMALGRLGEIIPCPYGAPGDRLWVRETFRFTSDFDGDSPARVGERCIDAGYTKPWAPIHYEADGERRDWMWVGTPPARDVSPGKTRVSIHMPRWASRITLEITSVLVERLNDCSEEDALAEGVFKPGPSGNLPIGPCVERVSDGNEIVYCQRGMATAEYRELWDQINGAGAWAANPWVWVVEFRRAA</sequence>
<dbReference type="EMBL" id="CP033969">
    <property type="protein sequence ID" value="AZG14967.1"/>
    <property type="molecule type" value="Genomic_DNA"/>
</dbReference>
<gene>
    <name evidence="1" type="ORF">EHF44_16930</name>
</gene>
<reference evidence="2" key="1">
    <citation type="submission" date="2018-11" db="EMBL/GenBank/DDBJ databases">
        <title>FDA dAtabase for Regulatory Grade micrObial Sequences (FDA-ARGOS): Supporting development and validation of Infectious Disease Dx tests.</title>
        <authorList>
            <person name="Goldberg B."/>
            <person name="Campos J."/>
            <person name="Tallon L."/>
            <person name="Sadzewicz L."/>
            <person name="Zhao X."/>
            <person name="Vavikolanu K."/>
            <person name="Mehta A."/>
            <person name="Aluvathingal J."/>
            <person name="Nadendla S."/>
            <person name="Geyer C."/>
            <person name="Nandy P."/>
            <person name="Yan Y."/>
            <person name="Sichtig H."/>
        </authorList>
    </citation>
    <scope>NUCLEOTIDE SEQUENCE [LARGE SCALE GENOMIC DNA]</scope>
    <source>
        <strain evidence="2">FDAARGOS_614</strain>
    </source>
</reference>
<proteinExistence type="predicted"/>
<protein>
    <recommendedName>
        <fullName evidence="3">Morphogenetic protein</fullName>
    </recommendedName>
</protein>
<name>A0A3G8H3B1_9BURK</name>